<gene>
    <name evidence="2" type="ORF">T310_7709</name>
</gene>
<feature type="compositionally biased region" description="Basic and acidic residues" evidence="1">
    <location>
        <begin position="312"/>
        <end position="330"/>
    </location>
</feature>
<feature type="compositionally biased region" description="Low complexity" evidence="1">
    <location>
        <begin position="227"/>
        <end position="237"/>
    </location>
</feature>
<protein>
    <submittedName>
        <fullName evidence="2">Uncharacterized protein</fullName>
    </submittedName>
</protein>
<accession>A0A0F4YL75</accession>
<comment type="caution">
    <text evidence="2">The sequence shown here is derived from an EMBL/GenBank/DDBJ whole genome shotgun (WGS) entry which is preliminary data.</text>
</comment>
<name>A0A0F4YL75_RASE3</name>
<evidence type="ECO:0000256" key="1">
    <source>
        <dbReference type="SAM" id="MobiDB-lite"/>
    </source>
</evidence>
<proteinExistence type="predicted"/>
<evidence type="ECO:0000313" key="2">
    <source>
        <dbReference type="EMBL" id="KKA18343.1"/>
    </source>
</evidence>
<feature type="compositionally biased region" description="Acidic residues" evidence="1">
    <location>
        <begin position="243"/>
        <end position="257"/>
    </location>
</feature>
<dbReference type="OrthoDB" id="5421971at2759"/>
<evidence type="ECO:0000313" key="3">
    <source>
        <dbReference type="Proteomes" id="UP000053958"/>
    </source>
</evidence>
<organism evidence="2 3">
    <name type="scientific">Rasamsonia emersonii (strain ATCC 16479 / CBS 393.64 / IMI 116815)</name>
    <dbReference type="NCBI Taxonomy" id="1408163"/>
    <lineage>
        <taxon>Eukaryota</taxon>
        <taxon>Fungi</taxon>
        <taxon>Dikarya</taxon>
        <taxon>Ascomycota</taxon>
        <taxon>Pezizomycotina</taxon>
        <taxon>Eurotiomycetes</taxon>
        <taxon>Eurotiomycetidae</taxon>
        <taxon>Eurotiales</taxon>
        <taxon>Trichocomaceae</taxon>
        <taxon>Rasamsonia</taxon>
    </lineage>
</organism>
<reference evidence="2 3" key="1">
    <citation type="submission" date="2015-04" db="EMBL/GenBank/DDBJ databases">
        <authorList>
            <person name="Heijne W.H."/>
            <person name="Fedorova N.D."/>
            <person name="Nierman W.C."/>
            <person name="Vollebregt A.W."/>
            <person name="Zhao Z."/>
            <person name="Wu L."/>
            <person name="Kumar M."/>
            <person name="Stam H."/>
            <person name="van den Berg M.A."/>
            <person name="Pel H.J."/>
        </authorList>
    </citation>
    <scope>NUCLEOTIDE SEQUENCE [LARGE SCALE GENOMIC DNA]</scope>
    <source>
        <strain evidence="2 3">CBS 393.64</strain>
    </source>
</reference>
<dbReference type="RefSeq" id="XP_013324955.1">
    <property type="nucleotide sequence ID" value="XM_013469501.1"/>
</dbReference>
<feature type="compositionally biased region" description="Basic and acidic residues" evidence="1">
    <location>
        <begin position="281"/>
        <end position="303"/>
    </location>
</feature>
<feature type="compositionally biased region" description="Polar residues" evidence="1">
    <location>
        <begin position="350"/>
        <end position="362"/>
    </location>
</feature>
<feature type="compositionally biased region" description="Basic and acidic residues" evidence="1">
    <location>
        <begin position="178"/>
        <end position="188"/>
    </location>
</feature>
<feature type="compositionally biased region" description="Basic and acidic residues" evidence="1">
    <location>
        <begin position="405"/>
        <end position="415"/>
    </location>
</feature>
<dbReference type="Proteomes" id="UP000053958">
    <property type="component" value="Unassembled WGS sequence"/>
</dbReference>
<feature type="compositionally biased region" description="Gly residues" evidence="1">
    <location>
        <begin position="207"/>
        <end position="216"/>
    </location>
</feature>
<dbReference type="AlphaFoldDB" id="A0A0F4YL75"/>
<dbReference type="EMBL" id="LASV01000466">
    <property type="protein sequence ID" value="KKA18343.1"/>
    <property type="molecule type" value="Genomic_DNA"/>
</dbReference>
<dbReference type="GeneID" id="25319975"/>
<sequence>MMRPNDPRIRQRINQISQNLESANETAQEGFYTFSHEYLAPCLASIANCVRSCTAPCFPSREEQRRRRRRSRAEFNFDFYDDWDNDNAGDGLFGWGSDELDRLLAGSGSARRGAEQPRRQRKMSYGAARAGKRRSTLPHDQRDDPTVIPKSSLIGFLERFPWRIGPRGIKYRPSAADLQERPGRLRDDDGYENQPLMEATDESDGGAEYGEGSGGKKNGRDRSGTQSSRETSNSLSSRGDLIPSDEEEDAVPLDDEFAMALARRGTGFTSDDGRLSGTTSRDSRSGRGKDRRSPRTSDIEVIHDAGTPSMDELAKEEEAARLEEESEIARKRQAAHQLAVSQGLARDDQSQNGTCTSDQARPSSAGDVSSDGRPTEPFPPLPLTPTSVRSTPDEYATPPSQVDTARSDSERADEG</sequence>
<feature type="region of interest" description="Disordered" evidence="1">
    <location>
        <begin position="173"/>
        <end position="415"/>
    </location>
</feature>
<feature type="region of interest" description="Disordered" evidence="1">
    <location>
        <begin position="107"/>
        <end position="148"/>
    </location>
</feature>
<keyword evidence="3" id="KW-1185">Reference proteome</keyword>